<keyword evidence="7 12" id="KW-0067">ATP-binding</keyword>
<dbReference type="InterPro" id="IPR002303">
    <property type="entry name" value="Valyl-tRNA_ligase"/>
</dbReference>
<evidence type="ECO:0000259" key="13">
    <source>
        <dbReference type="Pfam" id="PF00133"/>
    </source>
</evidence>
<dbReference type="Proteomes" id="UP000177605">
    <property type="component" value="Unassembled WGS sequence"/>
</dbReference>
<protein>
    <recommendedName>
        <fullName evidence="3">valine--tRNA ligase</fullName>
        <ecNumber evidence="3">6.1.1.9</ecNumber>
    </recommendedName>
    <alternativeName>
        <fullName evidence="10">Valyl-tRNA synthetase</fullName>
    </alternativeName>
</protein>
<dbReference type="AlphaFoldDB" id="A0A1F8F489"/>
<evidence type="ECO:0000256" key="1">
    <source>
        <dbReference type="ARBA" id="ARBA00004496"/>
    </source>
</evidence>
<proteinExistence type="inferred from homology"/>
<name>A0A1F8F489_9BACT</name>
<evidence type="ECO:0000256" key="11">
    <source>
        <dbReference type="ARBA" id="ARBA00047552"/>
    </source>
</evidence>
<dbReference type="InterPro" id="IPR033705">
    <property type="entry name" value="Anticodon_Ia_Val"/>
</dbReference>
<evidence type="ECO:0000259" key="14">
    <source>
        <dbReference type="Pfam" id="PF08264"/>
    </source>
</evidence>
<evidence type="ECO:0000256" key="2">
    <source>
        <dbReference type="ARBA" id="ARBA00011245"/>
    </source>
</evidence>
<dbReference type="InterPro" id="IPR014729">
    <property type="entry name" value="Rossmann-like_a/b/a_fold"/>
</dbReference>
<keyword evidence="4" id="KW-0963">Cytoplasm</keyword>
<comment type="caution">
    <text evidence="15">The sequence shown here is derived from an EMBL/GenBank/DDBJ whole genome shotgun (WGS) entry which is preliminary data.</text>
</comment>
<dbReference type="PANTHER" id="PTHR11946">
    <property type="entry name" value="VALYL-TRNA SYNTHETASES"/>
    <property type="match status" value="1"/>
</dbReference>
<organism evidence="15 16">
    <name type="scientific">Candidatus Yanofskybacteria bacterium RIFCSPHIGHO2_01_FULL_48_25b</name>
    <dbReference type="NCBI Taxonomy" id="1802672"/>
    <lineage>
        <taxon>Bacteria</taxon>
        <taxon>Candidatus Yanofskyibacteriota</taxon>
    </lineage>
</organism>
<comment type="subunit">
    <text evidence="2">Monomer.</text>
</comment>
<evidence type="ECO:0000313" key="15">
    <source>
        <dbReference type="EMBL" id="OGN07069.1"/>
    </source>
</evidence>
<evidence type="ECO:0000256" key="3">
    <source>
        <dbReference type="ARBA" id="ARBA00013169"/>
    </source>
</evidence>
<keyword evidence="8 12" id="KW-0648">Protein biosynthesis</keyword>
<dbReference type="Gene3D" id="3.90.740.10">
    <property type="entry name" value="Valyl/Leucyl/Isoleucyl-tRNA synthetase, editing domain"/>
    <property type="match status" value="1"/>
</dbReference>
<dbReference type="InterPro" id="IPR013155">
    <property type="entry name" value="M/V/L/I-tRNA-synth_anticd-bd"/>
</dbReference>
<dbReference type="PRINTS" id="PR00986">
    <property type="entry name" value="TRNASYNTHVAL"/>
</dbReference>
<dbReference type="InterPro" id="IPR002300">
    <property type="entry name" value="aa-tRNA-synth_Ia"/>
</dbReference>
<feature type="domain" description="Methionyl/Valyl/Leucyl/Isoleucyl-tRNA synthetase anticodon-binding" evidence="14">
    <location>
        <begin position="765"/>
        <end position="870"/>
    </location>
</feature>
<reference evidence="15 16" key="1">
    <citation type="journal article" date="2016" name="Nat. Commun.">
        <title>Thousands of microbial genomes shed light on interconnected biogeochemical processes in an aquifer system.</title>
        <authorList>
            <person name="Anantharaman K."/>
            <person name="Brown C.T."/>
            <person name="Hug L.A."/>
            <person name="Sharon I."/>
            <person name="Castelle C.J."/>
            <person name="Probst A.J."/>
            <person name="Thomas B.C."/>
            <person name="Singh A."/>
            <person name="Wilkins M.J."/>
            <person name="Karaoz U."/>
            <person name="Brodie E.L."/>
            <person name="Williams K.H."/>
            <person name="Hubbard S.S."/>
            <person name="Banfield J.F."/>
        </authorList>
    </citation>
    <scope>NUCLEOTIDE SEQUENCE [LARGE SCALE GENOMIC DNA]</scope>
</reference>
<keyword evidence="5 12" id="KW-0436">Ligase</keyword>
<dbReference type="Gene3D" id="3.40.50.620">
    <property type="entry name" value="HUPs"/>
    <property type="match status" value="2"/>
</dbReference>
<feature type="domain" description="Aminoacyl-tRNA synthetase class Ia" evidence="13">
    <location>
        <begin position="582"/>
        <end position="724"/>
    </location>
</feature>
<dbReference type="Pfam" id="PF00133">
    <property type="entry name" value="tRNA-synt_1"/>
    <property type="match status" value="2"/>
</dbReference>
<dbReference type="FunFam" id="3.40.50.620:FF:000032">
    <property type="entry name" value="Valine--tRNA ligase"/>
    <property type="match status" value="1"/>
</dbReference>
<gene>
    <name evidence="15" type="ORF">A2669_02355</name>
</gene>
<dbReference type="SUPFAM" id="SSF50677">
    <property type="entry name" value="ValRS/IleRS/LeuRS editing domain"/>
    <property type="match status" value="1"/>
</dbReference>
<evidence type="ECO:0000256" key="7">
    <source>
        <dbReference type="ARBA" id="ARBA00022840"/>
    </source>
</evidence>
<evidence type="ECO:0000256" key="4">
    <source>
        <dbReference type="ARBA" id="ARBA00022490"/>
    </source>
</evidence>
<dbReference type="GO" id="GO:0004832">
    <property type="term" value="F:valine-tRNA ligase activity"/>
    <property type="evidence" value="ECO:0007669"/>
    <property type="project" value="UniProtKB-EC"/>
</dbReference>
<dbReference type="SUPFAM" id="SSF52374">
    <property type="entry name" value="Nucleotidylyl transferase"/>
    <property type="match status" value="1"/>
</dbReference>
<dbReference type="CDD" id="cd07962">
    <property type="entry name" value="Anticodon_Ia_Val"/>
    <property type="match status" value="1"/>
</dbReference>
<comment type="similarity">
    <text evidence="12">Belongs to the class-I aminoacyl-tRNA synthetase family.</text>
</comment>
<dbReference type="InterPro" id="IPR009008">
    <property type="entry name" value="Val/Leu/Ile-tRNA-synth_edit"/>
</dbReference>
<dbReference type="SUPFAM" id="SSF47323">
    <property type="entry name" value="Anticodon-binding domain of a subclass of class I aminoacyl-tRNA synthetases"/>
    <property type="match status" value="1"/>
</dbReference>
<sequence>MPIELEKNYDASKVEDKIYKLWEESGYFNPDGLPSIALAKEGKIPEPKPFSIILPPPNVTGSLHVGHAVMLAIEDAMIRFRRMRGQKTLWLPGTDHAAIATQSKVESIIYKKEKKTRHDLGREEFLKRVRDYAATSHDTIIGQIKKMGASLDWSREAYTLDDQRGLAVRTAFKKMHEQTLIYRGARMVNWDPKLQTTVSDDEIEWQEEKTNFYYLKYGPFTIATARPETKFGDKYVIMHPDDERYKNYADGQKIDLEWINGPIKATIIKDFAIDMAFGTGVMTITPAHDATDFDIAERYNLEKPQIIDEHGKLLPIAGEFAGMHIAKARPLIIEKLRAKGLVEKIDENYIHRIATNSRGGGVIEPQIKEQWFVDVNRTFTLQNSRIPGLKSGDSINLKNLMRHVVENKIIKIVPEYFEKTYFHWIDNLRDWCISRQLWFGHRIPVWYCGQRNLKRMGYSSKGIAPVINGERKTYRVEDYGLSIGDRVILEDSGTGKVFGYAFIKGVELTRLNKINLHDSSHARTYKNHEELIAELNSYRPPLKVDENSFVWIYTFDFDPIIPKENCGTMIVSINEPHTCPTCGSGNIEQDPDTLDTWFSSGLWTFSTLGWPASATPFVKTSRAKKATAGKPSDLELYHPTSVLETGYDILFFWVARMILMTGFLLEDVPFKMVYLHGLVRDEKSRKMSKSLENIIDPSEVILKYGADALRMAMVVGISPGSDSKLSDDKIKAYKHFANKLWNIARFVLMSMPEEFATRSDLVEDDQKLMGELEELTKDITKDMEQYRFYLAAEKIYHYVWHTFADKIIEESKAKLASEDPVVKLSAQRMLVEILTICLKLLHPFMPFITEEIYSKLPLADKKLLMVENWPN</sequence>
<dbReference type="GO" id="GO:0005829">
    <property type="term" value="C:cytosol"/>
    <property type="evidence" value="ECO:0007669"/>
    <property type="project" value="TreeGrafter"/>
</dbReference>
<evidence type="ECO:0000256" key="9">
    <source>
        <dbReference type="ARBA" id="ARBA00023146"/>
    </source>
</evidence>
<evidence type="ECO:0000256" key="6">
    <source>
        <dbReference type="ARBA" id="ARBA00022741"/>
    </source>
</evidence>
<dbReference type="CDD" id="cd00817">
    <property type="entry name" value="ValRS_core"/>
    <property type="match status" value="1"/>
</dbReference>
<dbReference type="InterPro" id="IPR001412">
    <property type="entry name" value="aa-tRNA-synth_I_CS"/>
</dbReference>
<comment type="catalytic activity">
    <reaction evidence="11">
        <text>tRNA(Val) + L-valine + ATP = L-valyl-tRNA(Val) + AMP + diphosphate</text>
        <dbReference type="Rhea" id="RHEA:10704"/>
        <dbReference type="Rhea" id="RHEA-COMP:9672"/>
        <dbReference type="Rhea" id="RHEA-COMP:9708"/>
        <dbReference type="ChEBI" id="CHEBI:30616"/>
        <dbReference type="ChEBI" id="CHEBI:33019"/>
        <dbReference type="ChEBI" id="CHEBI:57762"/>
        <dbReference type="ChEBI" id="CHEBI:78442"/>
        <dbReference type="ChEBI" id="CHEBI:78537"/>
        <dbReference type="ChEBI" id="CHEBI:456215"/>
        <dbReference type="EC" id="6.1.1.9"/>
    </reaction>
</comment>
<keyword evidence="9 12" id="KW-0030">Aminoacyl-tRNA synthetase</keyword>
<evidence type="ECO:0000313" key="16">
    <source>
        <dbReference type="Proteomes" id="UP000177605"/>
    </source>
</evidence>
<accession>A0A1F8F489</accession>
<dbReference type="GO" id="GO:0002161">
    <property type="term" value="F:aminoacyl-tRNA deacylase activity"/>
    <property type="evidence" value="ECO:0007669"/>
    <property type="project" value="InterPro"/>
</dbReference>
<comment type="subcellular location">
    <subcellularLocation>
        <location evidence="1">Cytoplasm</location>
    </subcellularLocation>
</comment>
<dbReference type="Pfam" id="PF08264">
    <property type="entry name" value="Anticodon_1"/>
    <property type="match status" value="1"/>
</dbReference>
<keyword evidence="6 12" id="KW-0547">Nucleotide-binding</keyword>
<evidence type="ECO:0000256" key="10">
    <source>
        <dbReference type="ARBA" id="ARBA00029936"/>
    </source>
</evidence>
<dbReference type="InterPro" id="IPR009080">
    <property type="entry name" value="tRNAsynth_Ia_anticodon-bd"/>
</dbReference>
<dbReference type="PROSITE" id="PS00178">
    <property type="entry name" value="AA_TRNA_LIGASE_I"/>
    <property type="match status" value="1"/>
</dbReference>
<dbReference type="EC" id="6.1.1.9" evidence="3"/>
<dbReference type="PANTHER" id="PTHR11946:SF93">
    <property type="entry name" value="VALINE--TRNA LIGASE, CHLOROPLASTIC_MITOCHONDRIAL 2"/>
    <property type="match status" value="1"/>
</dbReference>
<dbReference type="GO" id="GO:0005524">
    <property type="term" value="F:ATP binding"/>
    <property type="evidence" value="ECO:0007669"/>
    <property type="project" value="UniProtKB-KW"/>
</dbReference>
<dbReference type="GO" id="GO:0006438">
    <property type="term" value="P:valyl-tRNA aminoacylation"/>
    <property type="evidence" value="ECO:0007669"/>
    <property type="project" value="InterPro"/>
</dbReference>
<dbReference type="Gene3D" id="1.10.730.10">
    <property type="entry name" value="Isoleucyl-tRNA Synthetase, Domain 1"/>
    <property type="match status" value="1"/>
</dbReference>
<feature type="domain" description="Aminoacyl-tRNA synthetase class Ia" evidence="13">
    <location>
        <begin position="17"/>
        <end position="450"/>
    </location>
</feature>
<dbReference type="EMBL" id="MGJM01000004">
    <property type="protein sequence ID" value="OGN07069.1"/>
    <property type="molecule type" value="Genomic_DNA"/>
</dbReference>
<evidence type="ECO:0000256" key="5">
    <source>
        <dbReference type="ARBA" id="ARBA00022598"/>
    </source>
</evidence>
<evidence type="ECO:0000256" key="8">
    <source>
        <dbReference type="ARBA" id="ARBA00022917"/>
    </source>
</evidence>
<evidence type="ECO:0000256" key="12">
    <source>
        <dbReference type="RuleBase" id="RU363035"/>
    </source>
</evidence>